<dbReference type="PANTHER" id="PTHR35457">
    <property type="entry name" value="HEME A SYNTHASE"/>
    <property type="match status" value="1"/>
</dbReference>
<feature type="transmembrane region" description="Helical" evidence="12">
    <location>
        <begin position="99"/>
        <end position="116"/>
    </location>
</feature>
<evidence type="ECO:0000256" key="12">
    <source>
        <dbReference type="SAM" id="Phobius"/>
    </source>
</evidence>
<dbReference type="PANTHER" id="PTHR35457:SF1">
    <property type="entry name" value="HEME A SYNTHASE"/>
    <property type="match status" value="1"/>
</dbReference>
<dbReference type="STRING" id="1445510.YC6258_00731"/>
<dbReference type="AlphaFoldDB" id="A0A0C5VF59"/>
<keyword evidence="2" id="KW-1003">Cell membrane</keyword>
<dbReference type="KEGG" id="gsn:YC6258_00731"/>
<feature type="transmembrane region" description="Helical" evidence="12">
    <location>
        <begin position="122"/>
        <end position="146"/>
    </location>
</feature>
<name>A0A0C5VF59_9GAMM</name>
<evidence type="ECO:0000256" key="3">
    <source>
        <dbReference type="ARBA" id="ARBA00022692"/>
    </source>
</evidence>
<evidence type="ECO:0000256" key="10">
    <source>
        <dbReference type="ARBA" id="ARBA00023157"/>
    </source>
</evidence>
<dbReference type="InterPro" id="IPR003780">
    <property type="entry name" value="COX15/CtaA_fam"/>
</dbReference>
<evidence type="ECO:0000256" key="7">
    <source>
        <dbReference type="ARBA" id="ARBA00023004"/>
    </source>
</evidence>
<dbReference type="InterPro" id="IPR050450">
    <property type="entry name" value="COX15/CtaA_HemeA_synthase"/>
</dbReference>
<keyword evidence="15" id="KW-1185">Reference proteome</keyword>
<keyword evidence="10" id="KW-1015">Disulfide bond</keyword>
<evidence type="ECO:0000256" key="13">
    <source>
        <dbReference type="SAM" id="SignalP"/>
    </source>
</evidence>
<comment type="pathway">
    <text evidence="11">Porphyrin-containing compound metabolism.</text>
</comment>
<evidence type="ECO:0000256" key="6">
    <source>
        <dbReference type="ARBA" id="ARBA00023002"/>
    </source>
</evidence>
<sequence>MFASVFALAVVALGAFTRLSDAGLGCPDWPGCYGHFWAPTSDTAIAKANQSYPEMPVDLSKTWPEMVHRYLASGLGVLIIALVVVCVRSRQLADQPVKLPLFLLLFVVLQGLFGMWTVTLKLWPQVVTAHLLGGFTTFCLLWLLTLRLSGWQFDPSTRSQANLPRKIAMIALGLAIFQVMLGGWTTSNYAALACSDFPLCYGDSWWPQADFSHGFNVFQHIGPNYLGGALHAEGRIAIHWSHRLGAVLVGLACYWLAWRLWQQRLSGLAGLLVVVVSSQILLGISNVVFVLPLPVAVAHNVVGAVLVATLVTVNYRLFQEIKHGCSNNSESPRHMAGLLGADQT</sequence>
<evidence type="ECO:0000256" key="9">
    <source>
        <dbReference type="ARBA" id="ARBA00023136"/>
    </source>
</evidence>
<feature type="signal peptide" evidence="13">
    <location>
        <begin position="1"/>
        <end position="22"/>
    </location>
</feature>
<dbReference type="PATRIC" id="fig|1445510.3.peg.718"/>
<keyword evidence="5 12" id="KW-1133">Transmembrane helix</keyword>
<keyword evidence="4" id="KW-0479">Metal-binding</keyword>
<feature type="transmembrane region" description="Helical" evidence="12">
    <location>
        <begin position="268"/>
        <end position="291"/>
    </location>
</feature>
<evidence type="ECO:0000313" key="14">
    <source>
        <dbReference type="EMBL" id="AJQ92781.1"/>
    </source>
</evidence>
<proteinExistence type="predicted"/>
<feature type="transmembrane region" description="Helical" evidence="12">
    <location>
        <begin position="297"/>
        <end position="318"/>
    </location>
</feature>
<keyword evidence="8" id="KW-0350">Heme biosynthesis</keyword>
<evidence type="ECO:0000256" key="2">
    <source>
        <dbReference type="ARBA" id="ARBA00022475"/>
    </source>
</evidence>
<gene>
    <name evidence="14" type="ORF">YC6258_00731</name>
</gene>
<keyword evidence="13" id="KW-0732">Signal</keyword>
<feature type="chain" id="PRO_5002183573" evidence="13">
    <location>
        <begin position="23"/>
        <end position="344"/>
    </location>
</feature>
<dbReference type="GO" id="GO:0046872">
    <property type="term" value="F:metal ion binding"/>
    <property type="evidence" value="ECO:0007669"/>
    <property type="project" value="UniProtKB-KW"/>
</dbReference>
<organism evidence="14 15">
    <name type="scientific">Gynuella sunshinyii YC6258</name>
    <dbReference type="NCBI Taxonomy" id="1445510"/>
    <lineage>
        <taxon>Bacteria</taxon>
        <taxon>Pseudomonadati</taxon>
        <taxon>Pseudomonadota</taxon>
        <taxon>Gammaproteobacteria</taxon>
        <taxon>Oceanospirillales</taxon>
        <taxon>Saccharospirillaceae</taxon>
        <taxon>Gynuella</taxon>
    </lineage>
</organism>
<accession>A0A0C5VF59</accession>
<feature type="transmembrane region" description="Helical" evidence="12">
    <location>
        <begin position="167"/>
        <end position="185"/>
    </location>
</feature>
<keyword evidence="3 12" id="KW-0812">Transmembrane</keyword>
<feature type="transmembrane region" description="Helical" evidence="12">
    <location>
        <begin position="67"/>
        <end position="87"/>
    </location>
</feature>
<evidence type="ECO:0000313" key="15">
    <source>
        <dbReference type="Proteomes" id="UP000032266"/>
    </source>
</evidence>
<evidence type="ECO:0000256" key="11">
    <source>
        <dbReference type="ARBA" id="ARBA00023444"/>
    </source>
</evidence>
<keyword evidence="7" id="KW-0408">Iron</keyword>
<dbReference type="GO" id="GO:0006784">
    <property type="term" value="P:heme A biosynthetic process"/>
    <property type="evidence" value="ECO:0007669"/>
    <property type="project" value="InterPro"/>
</dbReference>
<dbReference type="Pfam" id="PF02628">
    <property type="entry name" value="COX15-CtaA"/>
    <property type="match status" value="1"/>
</dbReference>
<dbReference type="EMBL" id="CP007142">
    <property type="protein sequence ID" value="AJQ92781.1"/>
    <property type="molecule type" value="Genomic_DNA"/>
</dbReference>
<evidence type="ECO:0000256" key="5">
    <source>
        <dbReference type="ARBA" id="ARBA00022989"/>
    </source>
</evidence>
<reference evidence="14 15" key="1">
    <citation type="submission" date="2014-01" db="EMBL/GenBank/DDBJ databases">
        <title>Full genme sequencing of cellulolytic bacterium Gynuella sunshinyii YC6258T gen. nov., sp. nov.</title>
        <authorList>
            <person name="Khan H."/>
            <person name="Chung E.J."/>
            <person name="Chung Y.R."/>
        </authorList>
    </citation>
    <scope>NUCLEOTIDE SEQUENCE [LARGE SCALE GENOMIC DNA]</scope>
    <source>
        <strain evidence="14 15">YC6258</strain>
    </source>
</reference>
<evidence type="ECO:0000256" key="8">
    <source>
        <dbReference type="ARBA" id="ARBA00023133"/>
    </source>
</evidence>
<keyword evidence="9 12" id="KW-0472">Membrane</keyword>
<feature type="transmembrane region" description="Helical" evidence="12">
    <location>
        <begin position="240"/>
        <end position="261"/>
    </location>
</feature>
<dbReference type="Proteomes" id="UP000032266">
    <property type="component" value="Chromosome"/>
</dbReference>
<comment type="subcellular location">
    <subcellularLocation>
        <location evidence="1">Membrane</location>
        <topology evidence="1">Multi-pass membrane protein</topology>
    </subcellularLocation>
</comment>
<dbReference type="GO" id="GO:0016020">
    <property type="term" value="C:membrane"/>
    <property type="evidence" value="ECO:0007669"/>
    <property type="project" value="UniProtKB-SubCell"/>
</dbReference>
<dbReference type="HOGENOM" id="CLU_041525_0_0_6"/>
<evidence type="ECO:0000256" key="4">
    <source>
        <dbReference type="ARBA" id="ARBA00022723"/>
    </source>
</evidence>
<protein>
    <submittedName>
        <fullName evidence="14">Uncharacterized protein required for cytochrome oxidase assembly</fullName>
    </submittedName>
</protein>
<keyword evidence="6" id="KW-0560">Oxidoreductase</keyword>
<dbReference type="GO" id="GO:0016491">
    <property type="term" value="F:oxidoreductase activity"/>
    <property type="evidence" value="ECO:0007669"/>
    <property type="project" value="UniProtKB-KW"/>
</dbReference>
<evidence type="ECO:0000256" key="1">
    <source>
        <dbReference type="ARBA" id="ARBA00004141"/>
    </source>
</evidence>